<dbReference type="EMBL" id="BKAG01000001">
    <property type="protein sequence ID" value="GEP40833.1"/>
    <property type="molecule type" value="Genomic_DNA"/>
</dbReference>
<sequence>MFISTTRQTGVIAGLLLLFVSTLPASGQTLTWDVGGATGAQNGLGTWNTNTSNTNWWNGSTNDYWTNSTTAIAHIGVISATTVSQQVITVGSDIQLAQLVFRAISATTPTTNHQYSLNGDVAGRVLDFGANGLVRIESGASGGSQFLGLGANLRLKGSNLRFEKYDAGTAFQFINLSMTTNAELTESLSVGGSVYLGLASPGTLGLVNKVIVEAGGTVVSAGAGTTYTNAFELAGMGNSLAFSSTAYGAIRMTSSNQIYSGGILLKADAGINTSSSGSNSTNNAITAPITDEGPTGFAFHRFSFNGDGTLLLQAANTYRGATVLGRASLGNNGSVTILDFTAATSPQDDILYHNVPAPGGLSLYGGASPTVLRLQGETGETHIQRLGNVTVAGTQSSVELVAGAGGAINVSMGTITQGDATGAVVFNAGTGGSFTTSGMSEGLVGSFAAYTSSSGQRSWARVGAGGVLSAGYFGDTFYTTGSSLATAPATTNLGLTGSSIGAATTGVTTTNLNTLSMADFTADRTVQTTTGQTLRLGVTGGVQLVNGAGNLTVGASGSSLSAGGSVTNTAGTLFLSNHSPASSLVINSGITNNGTSGVVSLVVNGAPGSRTTLTGAGSFTGGTRISSGTLVMQHASALGTSGTISIVENSGTLGLAGGITVTRVIASVAGYGDGGLGAIRNISGSNTISGLTTLVTNATITADRDSTLTFSSAAPATSTITGAYNLILGGEGTINVNGRLNLNASASTLTKIGSGVLVLAGDNVHAGATTVSAGTLRLAHANALATTSAVTIATGASLDVNGQPLTRNVTLGGAGAGVAGALQNSSGSLSTLTGTVAMSAATLINNNGAITIDNAGGITGAVLLTKTGAGTLMINSTTTSTRSGANQIDAGTLRLQSASATAIASLGTGAYVANGGTLALAYDVTNAANTGAFNVMSSSGLVADRATAGAGGITHSLGATGIGGSTLTVSAGSNVTSGTIGMTLGGVTIGGTGLIPGNPTFDVRSTSTATLVFTPGAFHDQAIAPRTISFMNGGTAASTVVLGTAATSLVDGTAVQIGSVGGGAVNLNLNSATAVGSLAQVNVATGSTLTLGAAPTFGSLAGGGTVTGTQNLILGNAANATNYTSSFTGVLDIGTGTLTKSGKGTQTLGGSVSNTFTGLTTINAGTLILAKTGGALAIPGSLTVGVAAGSSQGPATLKLEGNEQIANNGTLILNGGSTFDLNGYTQTIGTTSTMFGTTITGGGKLILPGTAISTVTGISSIASGLQIGTDVTATRTITLSSSWDRTTISGVISQGSAAGLLTKAGNGQLILTGDNTYEGLTTLSAGVLNIRHANALGSTVAGTVVSAGTLQLEGGITTAAEPLTLNGSGFGGAASYGIQNGALANVSGTNTYAGLVTLATASTISSDSGSLTLSHAGTITGAFTLTLTGAAEGRIDSVIGTGAGAVTKTGAGTWTLTGANTSTGTLTMSNGTLRLGNGTSGSWTTTPAVTFNGLSTFDYRSLNTGSTQGLGALTFSAGEGTVQSTYGGSGTSALTFSSLVARTAGATGNFIVSGGENGVSNRISLTGVTANAFINQGLFFNGAAFVWNDSGGFVRAMAYGSDAGAVTSGGTASLASSTHQQITGPLTAQNAATFTTLNIAGNHNITLNAGQTLTVNGLLMTGNTAGGAIISGSAGSAIRAGSGAELVFRTAGENDMLTLQVPIVANGANAVTKSGPGLLILGSGNTYTGATNVSGGTLRISSGGTLTSSAINVRTGGALDVNGQAITNGVTVNGNGPKGDGALINSSSTAAQVGVITMGSTTTLGGSGDITSTGALTGAFRMIKSGAGTLTLNVDSVRTVPNQLDGGTVRVLTAAGLGTSAAPVILNGGTLSLGSTVTAAAYSPFVSANSAIIVDPSTAGAGVSHVLGGLVMNTSTLVIGAGTNVTTAATNAGVSFSSLTLHGNPTFDVRSPVNAAGGTTTLTLAAINDLGVARTLTFTNNGASTTNSQVILTANASSLLDGTVINLVSGANAGVTVNLGTASAASNTMGLLPRVSISAGSILNVFNGSPILGGLSGAGTVTTAGTFTLTIGSLNNAAAIDSTFSGSLSNGTGTLAILKGGLGTLTLSGDNTYTGLTTVSAGILKLASATALTNTSSVTVSAGGTLDLNGQPLARNISFAGTGHAGMGALVNSNTNMTATITGTAVLGGSAKVGGAGNITVSNATGLTGNVLLTKVGAGTLTFISTVASARSGANQIDEGTLRLQNSTALNVIGGGIMALNGGKLSLGFDAGGTVGGSVNLLSSSTIEVDRATVGDSSHTLTLGALGIGGGTLTVKAGPNVTSGTAALTLGATTIGGLQLAPGNPVFDVQGSATAAMTLTLGALSDQAIAARSITFQNTGMGSATVNLTANATSMLPGTVINLSAAPGASLTVNSPTATALGAFSQLNMSGASTLNLGTSQSFASLSGTGTITSAGNTVLTVGNVPGGTPPSTAFNGVISGANVALTKISNSSLALGGASTYGGGTSLNGGSLVLANSTGSATGTGSVTTLLGTTLGGSGSIMAGSDKSVLIGGTLSVGSGTIASKITITTSGSGLLRLDTNSAVMIDLLTGAGLGDNTLQASAADMLSVGGQISILSGSRLVIGNPNSMTSWTYGDKWRLFDWSNLTGPVSGTFDRLELPSLMPNQVWDLSDLYIGGTVMIIPEPGRVMLLGMGMLMLMGRRMRVAC</sequence>
<feature type="chain" id="PRO_5021733422" description="Autotransporter domain-containing protein" evidence="2">
    <location>
        <begin position="28"/>
        <end position="2708"/>
    </location>
</feature>
<dbReference type="NCBIfam" id="TIGR02601">
    <property type="entry name" value="autotrns_rpt"/>
    <property type="match status" value="6"/>
</dbReference>
<dbReference type="RefSeq" id="WP_146848315.1">
    <property type="nucleotide sequence ID" value="NZ_BKAG01000001.1"/>
</dbReference>
<dbReference type="InterPro" id="IPR013425">
    <property type="entry name" value="Autotrns_rpt"/>
</dbReference>
<protein>
    <recommendedName>
        <fullName evidence="5">Autotransporter domain-containing protein</fullName>
    </recommendedName>
</protein>
<dbReference type="InterPro" id="IPR012332">
    <property type="entry name" value="Autotransporter_pectin_lyase_C"/>
</dbReference>
<keyword evidence="1 2" id="KW-0732">Signal</keyword>
<dbReference type="OrthoDB" id="199826at2"/>
<evidence type="ECO:0000313" key="3">
    <source>
        <dbReference type="EMBL" id="GEP40833.1"/>
    </source>
</evidence>
<accession>A0A512M265</accession>
<dbReference type="Pfam" id="PF12951">
    <property type="entry name" value="PATR"/>
    <property type="match status" value="11"/>
</dbReference>
<dbReference type="Proteomes" id="UP000321577">
    <property type="component" value="Unassembled WGS sequence"/>
</dbReference>
<reference evidence="3 4" key="1">
    <citation type="submission" date="2019-07" db="EMBL/GenBank/DDBJ databases">
        <title>Whole genome shotgun sequence of Brevifollis gellanilyticus NBRC 108608.</title>
        <authorList>
            <person name="Hosoyama A."/>
            <person name="Uohara A."/>
            <person name="Ohji S."/>
            <person name="Ichikawa N."/>
        </authorList>
    </citation>
    <scope>NUCLEOTIDE SEQUENCE [LARGE SCALE GENOMIC DNA]</scope>
    <source>
        <strain evidence="3 4">NBRC 108608</strain>
    </source>
</reference>
<evidence type="ECO:0000256" key="2">
    <source>
        <dbReference type="SAM" id="SignalP"/>
    </source>
</evidence>
<keyword evidence="4" id="KW-1185">Reference proteome</keyword>
<dbReference type="Gene3D" id="2.160.20.20">
    <property type="match status" value="1"/>
</dbReference>
<organism evidence="3 4">
    <name type="scientific">Brevifollis gellanilyticus</name>
    <dbReference type="NCBI Taxonomy" id="748831"/>
    <lineage>
        <taxon>Bacteria</taxon>
        <taxon>Pseudomonadati</taxon>
        <taxon>Verrucomicrobiota</taxon>
        <taxon>Verrucomicrobiia</taxon>
        <taxon>Verrucomicrobiales</taxon>
        <taxon>Verrucomicrobiaceae</taxon>
    </lineage>
</organism>
<gene>
    <name evidence="3" type="ORF">BGE01nite_01240</name>
</gene>
<evidence type="ECO:0000256" key="1">
    <source>
        <dbReference type="ARBA" id="ARBA00022729"/>
    </source>
</evidence>
<comment type="caution">
    <text evidence="3">The sequence shown here is derived from an EMBL/GenBank/DDBJ whole genome shotgun (WGS) entry which is preliminary data.</text>
</comment>
<dbReference type="InterPro" id="IPR011050">
    <property type="entry name" value="Pectin_lyase_fold/virulence"/>
</dbReference>
<evidence type="ECO:0008006" key="5">
    <source>
        <dbReference type="Google" id="ProtNLM"/>
    </source>
</evidence>
<evidence type="ECO:0000313" key="4">
    <source>
        <dbReference type="Proteomes" id="UP000321577"/>
    </source>
</evidence>
<dbReference type="SUPFAM" id="SSF51126">
    <property type="entry name" value="Pectin lyase-like"/>
    <property type="match status" value="2"/>
</dbReference>
<name>A0A512M265_9BACT</name>
<feature type="signal peptide" evidence="2">
    <location>
        <begin position="1"/>
        <end position="27"/>
    </location>
</feature>
<proteinExistence type="predicted"/>